<reference evidence="8 9" key="1">
    <citation type="submission" date="2019-09" db="EMBL/GenBank/DDBJ databases">
        <title>Goodfellowia gen. nov., a new genus of the Pseudonocardineae related to Actinoalloteichus, containing Goodfellowia coeruleoviolacea gen. nov., comb. nov. gen. nov., comb. nov.</title>
        <authorList>
            <person name="Labeda D."/>
        </authorList>
    </citation>
    <scope>NUCLEOTIDE SEQUENCE [LARGE SCALE GENOMIC DNA]</scope>
    <source>
        <strain evidence="8 9">AN110305</strain>
    </source>
</reference>
<comment type="cofactor">
    <cofactor evidence="1">
        <name>FAD</name>
        <dbReference type="ChEBI" id="CHEBI:57692"/>
    </cofactor>
</comment>
<dbReference type="Pfam" id="PF01565">
    <property type="entry name" value="FAD_binding_4"/>
    <property type="match status" value="1"/>
</dbReference>
<dbReference type="PANTHER" id="PTHR13878">
    <property type="entry name" value="GULONOLACTONE OXIDASE"/>
    <property type="match status" value="1"/>
</dbReference>
<dbReference type="InterPro" id="IPR036318">
    <property type="entry name" value="FAD-bd_PCMH-like_sf"/>
</dbReference>
<dbReference type="Proteomes" id="UP000323454">
    <property type="component" value="Unassembled WGS sequence"/>
</dbReference>
<keyword evidence="3" id="KW-0285">Flavoprotein</keyword>
<comment type="caution">
    <text evidence="8">The sequence shown here is derived from an EMBL/GenBank/DDBJ whole genome shotgun (WGS) entry which is preliminary data.</text>
</comment>
<dbReference type="Gene3D" id="3.30.465.10">
    <property type="match status" value="1"/>
</dbReference>
<dbReference type="InterPro" id="IPR015345">
    <property type="entry name" value="Cytokinin_DH_FAD/cytokin-bd"/>
</dbReference>
<dbReference type="GO" id="GO:0019139">
    <property type="term" value="F:cytokinin dehydrogenase activity"/>
    <property type="evidence" value="ECO:0007669"/>
    <property type="project" value="InterPro"/>
</dbReference>
<evidence type="ECO:0000313" key="9">
    <source>
        <dbReference type="Proteomes" id="UP000323454"/>
    </source>
</evidence>
<evidence type="ECO:0000256" key="4">
    <source>
        <dbReference type="ARBA" id="ARBA00022827"/>
    </source>
</evidence>
<evidence type="ECO:0000256" key="3">
    <source>
        <dbReference type="ARBA" id="ARBA00022630"/>
    </source>
</evidence>
<dbReference type="InterPro" id="IPR006093">
    <property type="entry name" value="Oxy_OxRdtase_FAD_BS"/>
</dbReference>
<dbReference type="InterPro" id="IPR016169">
    <property type="entry name" value="FAD-bd_PCMH_sub2"/>
</dbReference>
<proteinExistence type="inferred from homology"/>
<dbReference type="PROSITE" id="PS00862">
    <property type="entry name" value="OX2_COVAL_FAD"/>
    <property type="match status" value="1"/>
</dbReference>
<dbReference type="AlphaFoldDB" id="A0A5B2XUJ7"/>
<dbReference type="SUPFAM" id="SSF55103">
    <property type="entry name" value="FAD-linked oxidases, C-terminal domain"/>
    <property type="match status" value="1"/>
</dbReference>
<keyword evidence="5" id="KW-0560">Oxidoreductase</keyword>
<dbReference type="InterPro" id="IPR006094">
    <property type="entry name" value="Oxid_FAD_bind_N"/>
</dbReference>
<feature type="domain" description="FAD-binding PCMH-type" evidence="7">
    <location>
        <begin position="42"/>
        <end position="213"/>
    </location>
</feature>
<dbReference type="SUPFAM" id="SSF56176">
    <property type="entry name" value="FAD-binding/transporter-associated domain-like"/>
    <property type="match status" value="1"/>
</dbReference>
<keyword evidence="9" id="KW-1185">Reference proteome</keyword>
<sequence length="458" mass="48602">MNIAGVPPVSGPSEGSRPPALDGELTDDPDALDAAATDFGGLVTRQPRWVARPASTADIAAVVRWAAGLGLPLAARGQGHSVYGRSLVEDGVVLDLSGFRTVHEVGGDRVVVDAGATWGTVLAATLPHGLTPPVLPDYLELSVGGTVSAGGIGGTTHRHGAASCQVIELDVVTGDGRALTCSRDRHRDLFDAVRGGLSQCAVITRATLRLVPAMDRARQYTLRYRDLPALTADQRLLLAAQRVDVVQGAVLVDGDGWRHQLEAAVLHSQDARPDDDLVLAGLSDERADAAITELSYVDFLNRLSPLEKHLRSIGRWSDPHPWFTSFVGGSAVDDLVGGVLADLTGADLGEFGRIVLSPLRADRFATPLLRLPDEDVVFQFNVLRFPPNDAELARRMATANRALYDLVRATGGTGYPVSAVALAQADWAAHFGPAWPGLREAKDRFDPRHILAPGQGIG</sequence>
<evidence type="ECO:0000256" key="1">
    <source>
        <dbReference type="ARBA" id="ARBA00001974"/>
    </source>
</evidence>
<dbReference type="Pfam" id="PF09265">
    <property type="entry name" value="Cytokin-bind"/>
    <property type="match status" value="1"/>
</dbReference>
<evidence type="ECO:0000256" key="5">
    <source>
        <dbReference type="ARBA" id="ARBA00023002"/>
    </source>
</evidence>
<comment type="similarity">
    <text evidence="2">Belongs to the oxygen-dependent FAD-linked oxidoreductase family.</text>
</comment>
<dbReference type="InterPro" id="IPR016164">
    <property type="entry name" value="FAD-linked_Oxase-like_C"/>
</dbReference>
<dbReference type="OrthoDB" id="6278354at2"/>
<dbReference type="InterPro" id="IPR016170">
    <property type="entry name" value="Cytok_DH_C_sf"/>
</dbReference>
<accession>A0A5B2XUJ7</accession>
<dbReference type="GO" id="GO:0009690">
    <property type="term" value="P:cytokinin metabolic process"/>
    <property type="evidence" value="ECO:0007669"/>
    <property type="project" value="InterPro"/>
</dbReference>
<evidence type="ECO:0000256" key="2">
    <source>
        <dbReference type="ARBA" id="ARBA00005466"/>
    </source>
</evidence>
<dbReference type="EMBL" id="VUOB01000002">
    <property type="protein sequence ID" value="KAA2266431.1"/>
    <property type="molecule type" value="Genomic_DNA"/>
</dbReference>
<dbReference type="RefSeq" id="WP_149847537.1">
    <property type="nucleotide sequence ID" value="NZ_VUOB01000002.1"/>
</dbReference>
<dbReference type="PROSITE" id="PS51387">
    <property type="entry name" value="FAD_PCMH"/>
    <property type="match status" value="1"/>
</dbReference>
<evidence type="ECO:0000256" key="6">
    <source>
        <dbReference type="SAM" id="MobiDB-lite"/>
    </source>
</evidence>
<organism evidence="8 9">
    <name type="scientific">Solihabitans fulvus</name>
    <dbReference type="NCBI Taxonomy" id="1892852"/>
    <lineage>
        <taxon>Bacteria</taxon>
        <taxon>Bacillati</taxon>
        <taxon>Actinomycetota</taxon>
        <taxon>Actinomycetes</taxon>
        <taxon>Pseudonocardiales</taxon>
        <taxon>Pseudonocardiaceae</taxon>
        <taxon>Solihabitans</taxon>
    </lineage>
</organism>
<dbReference type="InterPro" id="IPR016167">
    <property type="entry name" value="FAD-bd_PCMH_sub1"/>
</dbReference>
<gene>
    <name evidence="8" type="ORF">F0L68_01385</name>
</gene>
<evidence type="ECO:0000313" key="8">
    <source>
        <dbReference type="EMBL" id="KAA2266431.1"/>
    </source>
</evidence>
<dbReference type="InterPro" id="IPR016166">
    <property type="entry name" value="FAD-bd_PCMH"/>
</dbReference>
<dbReference type="Gene3D" id="3.40.462.10">
    <property type="entry name" value="FAD-linked oxidases, C-terminal domain"/>
    <property type="match status" value="1"/>
</dbReference>
<dbReference type="InterPro" id="IPR050432">
    <property type="entry name" value="FAD-linked_Oxidoreductases_BP"/>
</dbReference>
<protein>
    <submittedName>
        <fullName evidence="8">FAD-binding protein</fullName>
    </submittedName>
</protein>
<dbReference type="PANTHER" id="PTHR13878:SF53">
    <property type="entry name" value="CYTOKININ DEHYDROGENASE 6"/>
    <property type="match status" value="1"/>
</dbReference>
<name>A0A5B2XUJ7_9PSEU</name>
<reference evidence="8 9" key="2">
    <citation type="submission" date="2019-09" db="EMBL/GenBank/DDBJ databases">
        <authorList>
            <person name="Jin C."/>
        </authorList>
    </citation>
    <scope>NUCLEOTIDE SEQUENCE [LARGE SCALE GENOMIC DNA]</scope>
    <source>
        <strain evidence="8 9">AN110305</strain>
    </source>
</reference>
<dbReference type="Gene3D" id="3.30.43.10">
    <property type="entry name" value="Uridine Diphospho-n-acetylenolpyruvylglucosamine Reductase, domain 2"/>
    <property type="match status" value="1"/>
</dbReference>
<evidence type="ECO:0000259" key="7">
    <source>
        <dbReference type="PROSITE" id="PS51387"/>
    </source>
</evidence>
<feature type="region of interest" description="Disordered" evidence="6">
    <location>
        <begin position="1"/>
        <end position="28"/>
    </location>
</feature>
<dbReference type="GO" id="GO:0071949">
    <property type="term" value="F:FAD binding"/>
    <property type="evidence" value="ECO:0007669"/>
    <property type="project" value="InterPro"/>
</dbReference>
<keyword evidence="4" id="KW-0274">FAD</keyword>